<keyword evidence="1" id="KW-0472">Membrane</keyword>
<dbReference type="RefSeq" id="WP_131363026.1">
    <property type="nucleotide sequence ID" value="NZ_SJKB01000012.1"/>
</dbReference>
<gene>
    <name evidence="3" type="ORF">E0H73_33130</name>
</gene>
<dbReference type="InterPro" id="IPR050330">
    <property type="entry name" value="Bact_OuterMem_StrucFunc"/>
</dbReference>
<dbReference type="InterPro" id="IPR006665">
    <property type="entry name" value="OmpA-like"/>
</dbReference>
<dbReference type="CDD" id="cd07185">
    <property type="entry name" value="OmpA_C-like"/>
    <property type="match status" value="1"/>
</dbReference>
<dbReference type="AlphaFoldDB" id="A0A4R0K8J7"/>
<dbReference type="Pfam" id="PF00691">
    <property type="entry name" value="OmpA"/>
    <property type="match status" value="1"/>
</dbReference>
<dbReference type="InterPro" id="IPR036737">
    <property type="entry name" value="OmpA-like_sf"/>
</dbReference>
<evidence type="ECO:0000259" key="2">
    <source>
        <dbReference type="PROSITE" id="PS51123"/>
    </source>
</evidence>
<name>A0A4R0K8J7_9ACTN</name>
<dbReference type="SUPFAM" id="SSF103088">
    <property type="entry name" value="OmpA-like"/>
    <property type="match status" value="1"/>
</dbReference>
<dbReference type="Gene3D" id="3.30.1330.60">
    <property type="entry name" value="OmpA-like domain"/>
    <property type="match status" value="1"/>
</dbReference>
<dbReference type="EMBL" id="SJKB01000012">
    <property type="protein sequence ID" value="TCC56521.1"/>
    <property type="molecule type" value="Genomic_DNA"/>
</dbReference>
<dbReference type="PROSITE" id="PS51123">
    <property type="entry name" value="OMPA_2"/>
    <property type="match status" value="1"/>
</dbReference>
<dbReference type="GO" id="GO:0016020">
    <property type="term" value="C:membrane"/>
    <property type="evidence" value="ECO:0007669"/>
    <property type="project" value="UniProtKB-UniRule"/>
</dbReference>
<protein>
    <submittedName>
        <fullName evidence="3">OmpA family protein</fullName>
    </submittedName>
</protein>
<sequence>MVIGLLAAIVAVGGAIVAARRDKGVVPPLGGTIVFSAPTANQGAVRIDGVARGMVEQAGAAHQGVRLVRVEGDGAISSRVVDMTPRLDGKPDGEPLKVRERAAEEIARSVSRLEVELNEKSSLVGGEALFAGLSRVRIDTSRPVIVFSAGLDTADPVDFRKLAFDVAPAGLIKDLKAAGELPALTGAVITFVVLAQVGRQEALRRPQVVYRESVWSGLLRAAGASTVKFEYPDAVPSSSRLVAPTVAVPRAPDTPVAVKKTGKTRERTCTLSAATYFAPDKAVLLDRQATLRALGPCARSIGATTQVSVEGHTSSTAKRPNNPVAIKLSTQRAQVVAGLLVELGVARNRIDVKGYGNARQPFPDPSDPRNRCVVVRFNSTR</sequence>
<keyword evidence="4" id="KW-1185">Reference proteome</keyword>
<accession>A0A4R0K8J7</accession>
<dbReference type="Proteomes" id="UP000291144">
    <property type="component" value="Unassembled WGS sequence"/>
</dbReference>
<proteinExistence type="predicted"/>
<evidence type="ECO:0000313" key="3">
    <source>
        <dbReference type="EMBL" id="TCC56521.1"/>
    </source>
</evidence>
<feature type="domain" description="OmpA-like" evidence="2">
    <location>
        <begin position="264"/>
        <end position="381"/>
    </location>
</feature>
<dbReference type="PANTHER" id="PTHR30329:SF21">
    <property type="entry name" value="LIPOPROTEIN YIAD-RELATED"/>
    <property type="match status" value="1"/>
</dbReference>
<comment type="caution">
    <text evidence="3">The sequence shown here is derived from an EMBL/GenBank/DDBJ whole genome shotgun (WGS) entry which is preliminary data.</text>
</comment>
<evidence type="ECO:0000313" key="4">
    <source>
        <dbReference type="Proteomes" id="UP000291144"/>
    </source>
</evidence>
<organism evidence="3 4">
    <name type="scientific">Kribbella pittospori</name>
    <dbReference type="NCBI Taxonomy" id="722689"/>
    <lineage>
        <taxon>Bacteria</taxon>
        <taxon>Bacillati</taxon>
        <taxon>Actinomycetota</taxon>
        <taxon>Actinomycetes</taxon>
        <taxon>Propionibacteriales</taxon>
        <taxon>Kribbellaceae</taxon>
        <taxon>Kribbella</taxon>
    </lineage>
</organism>
<evidence type="ECO:0000256" key="1">
    <source>
        <dbReference type="PROSITE-ProRule" id="PRU00473"/>
    </source>
</evidence>
<dbReference type="OrthoDB" id="3723227at2"/>
<dbReference type="PANTHER" id="PTHR30329">
    <property type="entry name" value="STATOR ELEMENT OF FLAGELLAR MOTOR COMPLEX"/>
    <property type="match status" value="1"/>
</dbReference>
<reference evidence="3 4" key="1">
    <citation type="submission" date="2019-02" db="EMBL/GenBank/DDBJ databases">
        <title>Kribbella capetownensis sp. nov. and Kribbella speibonae sp. nov., isolated from soil.</title>
        <authorList>
            <person name="Curtis S.M."/>
            <person name="Norton I."/>
            <person name="Everest G.J."/>
            <person name="Meyers P.R."/>
        </authorList>
    </citation>
    <scope>NUCLEOTIDE SEQUENCE [LARGE SCALE GENOMIC DNA]</scope>
    <source>
        <strain evidence="3 4">NRRL B-24813</strain>
    </source>
</reference>